<dbReference type="Proteomes" id="UP000035681">
    <property type="component" value="Unplaced"/>
</dbReference>
<evidence type="ECO:0008006" key="4">
    <source>
        <dbReference type="Google" id="ProtNLM"/>
    </source>
</evidence>
<protein>
    <recommendedName>
        <fullName evidence="4">Chromo domain-containing protein</fullName>
    </recommendedName>
</protein>
<name>A0AAF5DI54_STRER</name>
<evidence type="ECO:0000256" key="1">
    <source>
        <dbReference type="SAM" id="MobiDB-lite"/>
    </source>
</evidence>
<dbReference type="WBParaSite" id="TCONS_00012039.p1">
    <property type="protein sequence ID" value="TCONS_00012039.p1"/>
    <property type="gene ID" value="XLOC_007290"/>
</dbReference>
<evidence type="ECO:0000313" key="2">
    <source>
        <dbReference type="Proteomes" id="UP000035681"/>
    </source>
</evidence>
<proteinExistence type="predicted"/>
<organism evidence="2 3">
    <name type="scientific">Strongyloides stercoralis</name>
    <name type="common">Threadworm</name>
    <dbReference type="NCBI Taxonomy" id="6248"/>
    <lineage>
        <taxon>Eukaryota</taxon>
        <taxon>Metazoa</taxon>
        <taxon>Ecdysozoa</taxon>
        <taxon>Nematoda</taxon>
        <taxon>Chromadorea</taxon>
        <taxon>Rhabditida</taxon>
        <taxon>Tylenchina</taxon>
        <taxon>Panagrolaimomorpha</taxon>
        <taxon>Strongyloidoidea</taxon>
        <taxon>Strongyloididae</taxon>
        <taxon>Strongyloides</taxon>
    </lineage>
</organism>
<evidence type="ECO:0000313" key="3">
    <source>
        <dbReference type="WBParaSite" id="TCONS_00012039.p1"/>
    </source>
</evidence>
<dbReference type="AlphaFoldDB" id="A0AAF5DI54"/>
<reference evidence="3" key="1">
    <citation type="submission" date="2024-02" db="UniProtKB">
        <authorList>
            <consortium name="WormBaseParasite"/>
        </authorList>
    </citation>
    <scope>IDENTIFICATION</scope>
</reference>
<sequence length="141" mass="16213">LFINPLKLLTMKSTSKNSGIPKKRKSVNEEIIARKEGVNGIRYKVKWHKPSSKKCSREPDKNLEYEDKISAGVPSIQGSRDRNPNVEGNEGVPKEFGNWICKVEYSDGNTGWVRPDGIPDLYMLRSFFIKKRKINYNKKIN</sequence>
<accession>A0AAF5DI54</accession>
<keyword evidence="2" id="KW-1185">Reference proteome</keyword>
<feature type="region of interest" description="Disordered" evidence="1">
    <location>
        <begin position="69"/>
        <end position="92"/>
    </location>
</feature>